<feature type="domain" description="Nephrocystin 3-like N-terminal" evidence="6">
    <location>
        <begin position="331"/>
        <end position="497"/>
    </location>
</feature>
<feature type="repeat" description="ANK" evidence="3">
    <location>
        <begin position="1007"/>
        <end position="1039"/>
    </location>
</feature>
<feature type="repeat" description="ANK" evidence="3">
    <location>
        <begin position="871"/>
        <end position="903"/>
    </location>
</feature>
<feature type="repeat" description="ANK" evidence="3">
    <location>
        <begin position="904"/>
        <end position="936"/>
    </location>
</feature>
<dbReference type="PROSITE" id="PS50088">
    <property type="entry name" value="ANK_REPEAT"/>
    <property type="match status" value="15"/>
</dbReference>
<dbReference type="PANTHER" id="PTHR24198">
    <property type="entry name" value="ANKYRIN REPEAT AND PROTEIN KINASE DOMAIN-CONTAINING PROTEIN"/>
    <property type="match status" value="1"/>
</dbReference>
<feature type="domain" description="Prion-inhibition and propagation HeLo" evidence="5">
    <location>
        <begin position="143"/>
        <end position="223"/>
    </location>
</feature>
<feature type="region of interest" description="Disordered" evidence="4">
    <location>
        <begin position="1679"/>
        <end position="1699"/>
    </location>
</feature>
<keyword evidence="1" id="KW-0677">Repeat</keyword>
<evidence type="ECO:0000313" key="7">
    <source>
        <dbReference type="EMBL" id="RGP73917.1"/>
    </source>
</evidence>
<keyword evidence="8" id="KW-1185">Reference proteome</keyword>
<feature type="repeat" description="ANK" evidence="3">
    <location>
        <begin position="1367"/>
        <end position="1399"/>
    </location>
</feature>
<feature type="repeat" description="ANK" evidence="3">
    <location>
        <begin position="1262"/>
        <end position="1294"/>
    </location>
</feature>
<dbReference type="Gene3D" id="3.40.50.300">
    <property type="entry name" value="P-loop containing nucleotide triphosphate hydrolases"/>
    <property type="match status" value="1"/>
</dbReference>
<dbReference type="InterPro" id="IPR027417">
    <property type="entry name" value="P-loop_NTPase"/>
</dbReference>
<evidence type="ECO:0000259" key="6">
    <source>
        <dbReference type="Pfam" id="PF24883"/>
    </source>
</evidence>
<dbReference type="InterPro" id="IPR038305">
    <property type="entry name" value="HeLo_sf"/>
</dbReference>
<dbReference type="InterPro" id="IPR002110">
    <property type="entry name" value="Ankyrin_rpt"/>
</dbReference>
<feature type="repeat" description="ANK" evidence="3">
    <location>
        <begin position="1332"/>
        <end position="1364"/>
    </location>
</feature>
<evidence type="ECO:0000256" key="1">
    <source>
        <dbReference type="ARBA" id="ARBA00022737"/>
    </source>
</evidence>
<dbReference type="Pfam" id="PF14479">
    <property type="entry name" value="HeLo"/>
    <property type="match status" value="1"/>
</dbReference>
<feature type="repeat" description="ANK" evidence="3">
    <location>
        <begin position="1473"/>
        <end position="1495"/>
    </location>
</feature>
<dbReference type="Pfam" id="PF00023">
    <property type="entry name" value="Ank"/>
    <property type="match status" value="2"/>
</dbReference>
<feature type="repeat" description="ANK" evidence="3">
    <location>
        <begin position="1541"/>
        <end position="1568"/>
    </location>
</feature>
<feature type="repeat" description="ANK" evidence="3">
    <location>
        <begin position="1297"/>
        <end position="1329"/>
    </location>
</feature>
<dbReference type="PROSITE" id="PS50297">
    <property type="entry name" value="ANK_REP_REGION"/>
    <property type="match status" value="14"/>
</dbReference>
<dbReference type="Proteomes" id="UP000266152">
    <property type="component" value="Unassembled WGS sequence"/>
</dbReference>
<dbReference type="SUPFAM" id="SSF52540">
    <property type="entry name" value="P-loop containing nucleoside triphosphate hydrolases"/>
    <property type="match status" value="1"/>
</dbReference>
<dbReference type="InterPro" id="IPR029498">
    <property type="entry name" value="HeLo_dom"/>
</dbReference>
<dbReference type="Pfam" id="PF12796">
    <property type="entry name" value="Ank_2"/>
    <property type="match status" value="7"/>
</dbReference>
<dbReference type="Gene3D" id="1.20.120.1020">
    <property type="entry name" value="Prion-inhibition and propagation, HeLo domain"/>
    <property type="match status" value="1"/>
</dbReference>
<dbReference type="PRINTS" id="PR01415">
    <property type="entry name" value="ANKYRIN"/>
</dbReference>
<keyword evidence="2 3" id="KW-0040">ANK repeat</keyword>
<feature type="repeat" description="ANK" evidence="3">
    <location>
        <begin position="1227"/>
        <end position="1259"/>
    </location>
</feature>
<dbReference type="EMBL" id="PXOF01000023">
    <property type="protein sequence ID" value="RGP73917.1"/>
    <property type="molecule type" value="Genomic_DNA"/>
</dbReference>
<sequence>MDATTASGLPPNVVIFSPQNPSSVNSLLEAGIFTRLVTSASTTPEKLAALKNHAGVKDDFCLFHRNAVLIFDAGENADVHHEHFRTICLALKELDIGLDVAGCINDATDSLAAGFQLDKVNDKSALVIDLVEQDEDSDEEEEMFVIFQSYKSSNADSHVLDTRFRAATTRFEQWGASVGISQGRLLPDHHHGLEDENTVDVVHDILQIIAKTICDNGNTQQNLNQNERFAGILQSRRKRLRWALGGKEDRTDQVEIFEKLVQQLHNLVSVDHQSHKHSEEQKDDCWSDVRQILLNMEQGMKNEMRRDIYSWLGIPSSDDKYQDSLDQRVENTCSWIFDRQEFETWLSPEDPTSPSLLWINGPAGFGKTVLCARIVQHLSKTLASPVSYFFFTSDLGTRDTPYLALRSWIHQVADVHQDGFECVRRAWEAFPTEKASRRNLIDLFAEIVEAVPECIFIADGLDECSQLEIGDSSLAQFLSDAVQAVTNSNARLLFVSRDEPQIRNALEENAPELFTEYRIIPDDVRYDTAAFSQSVVDKKLSNKSEDIRTTISEAMTKRCEGQFLWIRMQEETLRKGMSKKRLHEAVENTPPGLDRLYDHNWKRILEMSQWEQDRIFALLRWAAFAKRALSVYEVTEAAIITQFEELDPDEYPDEFDNEYIRTEIVGLCGPLLEVKDMFVHIPHFSVRQYLGQHLPLPSWIQCNSQLRSSYEAYHHAVIARACLQLFYQPQVWQEQFDPDTTGKSLRCYATGTWVKHMEEAFQDASVWKLATDLMREDGPLWKPFSEYVAEAMNSLRRKSGRPDEYDIFHPLEYALYHKWKDMASHLISDTNVNRIGSFKSTPLLQACREDMPEIVQKLLQAGADSTCTGPTKQTPLHLVAYDGLEETVEILLNHGADKHAQDEDGWTPLHAASVQGNLKCCEHLIRHGADPTIKDSDGMSALHRACGGTNQAELVRLILQNGPDGMTLEQCSVGPPLHIVCSKGNIEMAKLLLDYDDGASLSILNEVGATPVMIAASRGHTELVKLLLDRGSDTMLSAAIAEKEWTLLHILCTNILGTDEDPSEMIKATLRPGVEDSMLMTDSTGRIPLHVAAQTGKIKAIDLILEYKHGNVQAMLEAKSGRLRTPLWLAARNGHTEVVKSLLDHGASGTISTIDEDGKTALWIASRYGHTDVVEQLLNRGAGETVAVASRDKETPLWVASHHGHTEIVKMLLEHGAESTIAVADINGETPLYAASRAGNLEIVRMLLGHGAESNIETVDVHDETALYAASDTGRVEIVRELLAHGAKSTVATITAFGNSPLYAACKSGKLDIVKQLLDHGAETTVAVANYKGNTPLHTALDNGHVGMVNLLLEHGARSTIRTLNGYGDCPLHVAAARGDIGLVDQLLQHGAEPDIATLTVDNRSPIFAAAESASLELFQRLLAYPEAEPTLMLIDDWNKSLLSAASQGGCVEIVKELLGRGLGKHVALPAKSGDTPLSTAAHNGHTDIVTLLLSVPEVSVNHANNYGVTPLFSAARFGHIETVKALLSSPDIELDCENWKCLTPLHAAVANGHVETAKLLITNGASIIGWPTVGQDLLWWAQRTGNPDMVKLLRSDGLTEASLGPFRYFRRKAPRDDAATVVFNVELGYCDVCTLTVEDDKGYGCNKCWREFWDELLICSECFDRDFAVPKSPEDKLPAVKRSGGLSPPSYLSTYQNT</sequence>
<proteinExistence type="predicted"/>
<dbReference type="Pfam" id="PF24883">
    <property type="entry name" value="NPHP3_N"/>
    <property type="match status" value="1"/>
</dbReference>
<accession>A0A395SP45</accession>
<evidence type="ECO:0000256" key="4">
    <source>
        <dbReference type="SAM" id="MobiDB-lite"/>
    </source>
</evidence>
<dbReference type="SMART" id="SM00248">
    <property type="entry name" value="ANK"/>
    <property type="match status" value="22"/>
</dbReference>
<evidence type="ECO:0000256" key="3">
    <source>
        <dbReference type="PROSITE-ProRule" id="PRU00023"/>
    </source>
</evidence>
<organism evidence="7 8">
    <name type="scientific">Fusarium sporotrichioides</name>
    <dbReference type="NCBI Taxonomy" id="5514"/>
    <lineage>
        <taxon>Eukaryota</taxon>
        <taxon>Fungi</taxon>
        <taxon>Dikarya</taxon>
        <taxon>Ascomycota</taxon>
        <taxon>Pezizomycotina</taxon>
        <taxon>Sordariomycetes</taxon>
        <taxon>Hypocreomycetidae</taxon>
        <taxon>Hypocreales</taxon>
        <taxon>Nectriaceae</taxon>
        <taxon>Fusarium</taxon>
    </lineage>
</organism>
<reference evidence="7 8" key="1">
    <citation type="journal article" date="2018" name="PLoS Pathog.">
        <title>Evolution of structural diversity of trichothecenes, a family of toxins produced by plant pathogenic and entomopathogenic fungi.</title>
        <authorList>
            <person name="Proctor R.H."/>
            <person name="McCormick S.P."/>
            <person name="Kim H.S."/>
            <person name="Cardoza R.E."/>
            <person name="Stanley A.M."/>
            <person name="Lindo L."/>
            <person name="Kelly A."/>
            <person name="Brown D.W."/>
            <person name="Lee T."/>
            <person name="Vaughan M.M."/>
            <person name="Alexander N.J."/>
            <person name="Busman M."/>
            <person name="Gutierrez S."/>
        </authorList>
    </citation>
    <scope>NUCLEOTIDE SEQUENCE [LARGE SCALE GENOMIC DNA]</scope>
    <source>
        <strain evidence="7 8">NRRL 3299</strain>
    </source>
</reference>
<dbReference type="SUPFAM" id="SSF48403">
    <property type="entry name" value="Ankyrin repeat"/>
    <property type="match status" value="2"/>
</dbReference>
<dbReference type="STRING" id="5514.A0A395SP45"/>
<dbReference type="InterPro" id="IPR056884">
    <property type="entry name" value="NPHP3-like_N"/>
</dbReference>
<feature type="repeat" description="ANK" evidence="3">
    <location>
        <begin position="1192"/>
        <end position="1224"/>
    </location>
</feature>
<evidence type="ECO:0000259" key="5">
    <source>
        <dbReference type="Pfam" id="PF14479"/>
    </source>
</evidence>
<comment type="caution">
    <text evidence="7">The sequence shown here is derived from an EMBL/GenBank/DDBJ whole genome shotgun (WGS) entry which is preliminary data.</text>
</comment>
<evidence type="ECO:0000256" key="2">
    <source>
        <dbReference type="ARBA" id="ARBA00023043"/>
    </source>
</evidence>
<evidence type="ECO:0000313" key="8">
    <source>
        <dbReference type="Proteomes" id="UP000266152"/>
    </source>
</evidence>
<gene>
    <name evidence="7" type="ORF">FSPOR_1611</name>
</gene>
<protein>
    <submittedName>
        <fullName evidence="7">Uncharacterized protein</fullName>
    </submittedName>
</protein>
<feature type="repeat" description="ANK" evidence="3">
    <location>
        <begin position="1122"/>
        <end position="1148"/>
    </location>
</feature>
<feature type="repeat" description="ANK" evidence="3">
    <location>
        <begin position="1157"/>
        <end position="1182"/>
    </location>
</feature>
<dbReference type="Gene3D" id="1.25.40.20">
    <property type="entry name" value="Ankyrin repeat-containing domain"/>
    <property type="match status" value="5"/>
</dbReference>
<name>A0A395SP45_FUSSP</name>
<dbReference type="InterPro" id="IPR036770">
    <property type="entry name" value="Ankyrin_rpt-contain_sf"/>
</dbReference>
<dbReference type="PANTHER" id="PTHR24198:SF165">
    <property type="entry name" value="ANKYRIN REPEAT-CONTAINING PROTEIN-RELATED"/>
    <property type="match status" value="1"/>
</dbReference>
<feature type="repeat" description="ANK" evidence="3">
    <location>
        <begin position="1084"/>
        <end position="1106"/>
    </location>
</feature>
<feature type="repeat" description="ANK" evidence="3">
    <location>
        <begin position="937"/>
        <end position="970"/>
    </location>
</feature>